<dbReference type="OrthoDB" id="26679at2759"/>
<gene>
    <name evidence="8" type="ORF">POCTA_138.1.T0540161</name>
</gene>
<dbReference type="EMBL" id="CAJJDP010000054">
    <property type="protein sequence ID" value="CAD8169841.1"/>
    <property type="molecule type" value="Genomic_DNA"/>
</dbReference>
<protein>
    <recommendedName>
        <fullName evidence="4">Oxidation resistance protein 1</fullName>
    </recommendedName>
</protein>
<dbReference type="PANTHER" id="PTHR23354">
    <property type="entry name" value="NUCLEOLAR PROTEIN 7/ESTROGEN RECEPTOR COACTIVATOR-RELATED"/>
    <property type="match status" value="1"/>
</dbReference>
<keyword evidence="3" id="KW-0496">Mitochondrion</keyword>
<keyword evidence="9" id="KW-1185">Reference proteome</keyword>
<evidence type="ECO:0000256" key="3">
    <source>
        <dbReference type="ARBA" id="ARBA00023128"/>
    </source>
</evidence>
<dbReference type="PANTHER" id="PTHR23354:SF62">
    <property type="entry name" value="MUSTARD, ISOFORM V"/>
    <property type="match status" value="1"/>
</dbReference>
<dbReference type="Proteomes" id="UP000683925">
    <property type="component" value="Unassembled WGS sequence"/>
</dbReference>
<dbReference type="InterPro" id="IPR018392">
    <property type="entry name" value="LysM"/>
</dbReference>
<evidence type="ECO:0000313" key="8">
    <source>
        <dbReference type="EMBL" id="CAD8169841.1"/>
    </source>
</evidence>
<dbReference type="OMA" id="QPRFSII"/>
<comment type="subcellular location">
    <subcellularLocation>
        <location evidence="1">Mitochondrion</location>
    </subcellularLocation>
</comment>
<evidence type="ECO:0000256" key="1">
    <source>
        <dbReference type="ARBA" id="ARBA00004173"/>
    </source>
</evidence>
<evidence type="ECO:0000256" key="5">
    <source>
        <dbReference type="SAM" id="MobiDB-lite"/>
    </source>
</evidence>
<feature type="domain" description="TLDc" evidence="7">
    <location>
        <begin position="347"/>
        <end position="510"/>
    </location>
</feature>
<dbReference type="Pfam" id="PF01476">
    <property type="entry name" value="LysM"/>
    <property type="match status" value="1"/>
</dbReference>
<dbReference type="PROSITE" id="PS51782">
    <property type="entry name" value="LYSM"/>
    <property type="match status" value="1"/>
</dbReference>
<dbReference type="SMART" id="SM00257">
    <property type="entry name" value="LysM"/>
    <property type="match status" value="1"/>
</dbReference>
<sequence>MLKLFQNAFSKKKKSHTQSFQLESQDPPPIHKASTLGFEVIDEKAIKSIEESYNQKQRRSQSFETKEQPPPQQEEFMDYVVQEDDSFFGISLKFSVNEGYLLRINNLSSDMIFQGQVLKVPITNQPRFSIIKATEQNKNVENIWELDKFSQKFDVTYCNNKYNSNGILTLNSDIVLFDPYQQEQTQDKQNKVRMNACISMIDINEAVTYVLQNQNGCQDYVVQILLSGIGKPKFEKKYFKQLRKYKKQKRSIATVFFRHAERDLDGKLYSEEIKKSNCAFIVKFINEACTGYTEQSKLTKIPYLDIIEEIKEKKQIEIDEIQDVIGERMGKLWASLEYVPMLKEPSDCFTNTTYKQIIEQIPAVYRLANWIKYYNINQDGSSFQNLLYEIKDKAPIILIIKDFENFVFGAYISTELRQYSQGFLGNGETFLFNYVLEKNEIKSYFWTEKNRDFIYCDETGIGIGCGDKFGLFIDHSLTFGYSNPCDTFDNNRFSNSEKFRIMHLEVWAILQQ</sequence>
<feature type="region of interest" description="Disordered" evidence="5">
    <location>
        <begin position="7"/>
        <end position="34"/>
    </location>
</feature>
<evidence type="ECO:0000259" key="7">
    <source>
        <dbReference type="PROSITE" id="PS51886"/>
    </source>
</evidence>
<dbReference type="CDD" id="cd00118">
    <property type="entry name" value="LysM"/>
    <property type="match status" value="1"/>
</dbReference>
<dbReference type="AlphaFoldDB" id="A0A8S1UYR1"/>
<evidence type="ECO:0000313" key="9">
    <source>
        <dbReference type="Proteomes" id="UP000683925"/>
    </source>
</evidence>
<dbReference type="InterPro" id="IPR006571">
    <property type="entry name" value="TLDc_dom"/>
</dbReference>
<name>A0A8S1UYR1_PAROT</name>
<dbReference type="Pfam" id="PF07534">
    <property type="entry name" value="TLD"/>
    <property type="match status" value="1"/>
</dbReference>
<comment type="similarity">
    <text evidence="2">Belongs to the OXR1 family.</text>
</comment>
<feature type="region of interest" description="Disordered" evidence="5">
    <location>
        <begin position="53"/>
        <end position="73"/>
    </location>
</feature>
<feature type="domain" description="LysM" evidence="6">
    <location>
        <begin position="77"/>
        <end position="120"/>
    </location>
</feature>
<evidence type="ECO:0000259" key="6">
    <source>
        <dbReference type="PROSITE" id="PS51782"/>
    </source>
</evidence>
<proteinExistence type="inferred from homology"/>
<feature type="compositionally biased region" description="Polar residues" evidence="5">
    <location>
        <begin position="53"/>
        <end position="63"/>
    </location>
</feature>
<evidence type="ECO:0000256" key="2">
    <source>
        <dbReference type="ARBA" id="ARBA00009540"/>
    </source>
</evidence>
<reference evidence="8" key="1">
    <citation type="submission" date="2021-01" db="EMBL/GenBank/DDBJ databases">
        <authorList>
            <consortium name="Genoscope - CEA"/>
            <person name="William W."/>
        </authorList>
    </citation>
    <scope>NUCLEOTIDE SEQUENCE</scope>
</reference>
<comment type="caution">
    <text evidence="8">The sequence shown here is derived from an EMBL/GenBank/DDBJ whole genome shotgun (WGS) entry which is preliminary data.</text>
</comment>
<dbReference type="PROSITE" id="PS51886">
    <property type="entry name" value="TLDC"/>
    <property type="match status" value="1"/>
</dbReference>
<evidence type="ECO:0000256" key="4">
    <source>
        <dbReference type="ARBA" id="ARBA00040604"/>
    </source>
</evidence>
<dbReference type="SMART" id="SM00584">
    <property type="entry name" value="TLDc"/>
    <property type="match status" value="1"/>
</dbReference>
<organism evidence="8 9">
    <name type="scientific">Paramecium octaurelia</name>
    <dbReference type="NCBI Taxonomy" id="43137"/>
    <lineage>
        <taxon>Eukaryota</taxon>
        <taxon>Sar</taxon>
        <taxon>Alveolata</taxon>
        <taxon>Ciliophora</taxon>
        <taxon>Intramacronucleata</taxon>
        <taxon>Oligohymenophorea</taxon>
        <taxon>Peniculida</taxon>
        <taxon>Parameciidae</taxon>
        <taxon>Paramecium</taxon>
    </lineage>
</organism>
<accession>A0A8S1UYR1</accession>
<dbReference type="GO" id="GO:0005739">
    <property type="term" value="C:mitochondrion"/>
    <property type="evidence" value="ECO:0007669"/>
    <property type="project" value="UniProtKB-SubCell"/>
</dbReference>